<dbReference type="GO" id="GO:0003887">
    <property type="term" value="F:DNA-directed DNA polymerase activity"/>
    <property type="evidence" value="ECO:0007669"/>
    <property type="project" value="InterPro"/>
</dbReference>
<dbReference type="InterPro" id="IPR001098">
    <property type="entry name" value="DNA-dir_DNA_pol_A_palm_dom"/>
</dbReference>
<dbReference type="Pfam" id="PF18136">
    <property type="entry name" value="DNApol_Exo"/>
    <property type="match status" value="1"/>
</dbReference>
<dbReference type="SMART" id="SM00482">
    <property type="entry name" value="POLAc"/>
    <property type="match status" value="1"/>
</dbReference>
<dbReference type="InterPro" id="IPR043502">
    <property type="entry name" value="DNA/RNA_pol_sf"/>
</dbReference>
<name>A0A9N8VPA6_9GLOM</name>
<dbReference type="GO" id="GO:0003677">
    <property type="term" value="F:DNA binding"/>
    <property type="evidence" value="ECO:0007669"/>
    <property type="project" value="InterPro"/>
</dbReference>
<sequence length="1062" mass="120589">MLTHTFNKGWKRVFPCNYWFALSNNATFRTYVSTSINDTPKTKQVNGVVNEIKTAPYEREFNHFGIETLPRWLHEQLFHNRPSPSQNCLRIASDHLLKNNILIKNDNTPAPIPQFKLPKIVGASIAHHFYNIANQQAEPISLAREFSKSNIPEAPNRGQWQFRAGWTKYYNDKNEPVEYPDEESLCFDVETMVRDSNFPVIACAASSTAWYSWVSPRLIEYLEYKTSNESLYPSRGCSPSLTEHLIPLGESDQQRIIVGHCVGYDRARVKEMYSLTSPNLHFLDTAALHIAVTGLCKTCPSWLKTDKLWETYDTNQSKEFHALYDLSLVSSLREVYSCYFSDKLDKLPRNVFVEGSLDDLIVEKTFQELMSYCAKDVTVTYKVFQKLLPKHLVKCPHPASFVGMMHISDAFLTTNSDWNKYINNADIIYKEQMDTIERMFQQLADEAVKVDPSHAMNDPWLQQLDWSTAAPSRIAPILLRLKWKGYPVYHTNTFGWTYRVPINDSKFKELVPPCTWPASSLSPSYEPKYGKDTTGRYYPISYDGSDSLKCPSPLSRYFLPEIESGTLSSDSTTAKSILRAYASCSYWKMNEDRIKSTVIVYNTKSNGVKSGMILPMVKPLATITRRPREHLWMSANELHKERIGSELKALIQPPDGYKIIGTRLSSLELWIYGLLGDAQFGIHGASAMSWMLLQGGTSVTSNLHTRAANIMKVSDRQAEVINNARTLGSDENFLTQMIKKYNKNISEEEAKSLAKKFIKCTTGLKWNAANAQVNVQWSSQPKSQSSTKLRSTPKSTSLFVGGSESYTINTLNSINRSSKPCTPFLGSCLTEALNQACLKKEHLSLRLNWLIQSSTVDYIHLMLVAMKYLIDTFDIKARFMLLSQDELKYLVKEEDSYRAALALQVSHLWTRAFFSYMLGIEDLPLNVAFLSSINFDNVLRNDIGANCNTLSYVPVNTPNGTSVSIHDILQHQTSLELDKMSVHRQESNISAVPGISAQNECLLHQKKPLVNDLVLKIQSLSSAREIETFLKQHNKKANEPAQAFINIAPLVTKKLSYDFLIN</sequence>
<dbReference type="GO" id="GO:0005760">
    <property type="term" value="C:gamma DNA polymerase complex"/>
    <property type="evidence" value="ECO:0007669"/>
    <property type="project" value="InterPro"/>
</dbReference>
<dbReference type="InterPro" id="IPR002297">
    <property type="entry name" value="DNA-dir_DNA_pol_A_mt"/>
</dbReference>
<accession>A0A9N8VPA6</accession>
<comment type="caution">
    <text evidence="3">The sequence shown here is derived from an EMBL/GenBank/DDBJ whole genome shotgun (WGS) entry which is preliminary data.</text>
</comment>
<dbReference type="PANTHER" id="PTHR10267">
    <property type="entry name" value="DNA POLYMERASE SUBUNIT GAMMA-1"/>
    <property type="match status" value="1"/>
</dbReference>
<proteinExistence type="predicted"/>
<evidence type="ECO:0000256" key="1">
    <source>
        <dbReference type="ARBA" id="ARBA00031966"/>
    </source>
</evidence>
<evidence type="ECO:0000259" key="2">
    <source>
        <dbReference type="SMART" id="SM00482"/>
    </source>
</evidence>
<dbReference type="GO" id="GO:0008408">
    <property type="term" value="F:3'-5' exonuclease activity"/>
    <property type="evidence" value="ECO:0007669"/>
    <property type="project" value="TreeGrafter"/>
</dbReference>
<dbReference type="Proteomes" id="UP000789739">
    <property type="component" value="Unassembled WGS sequence"/>
</dbReference>
<organism evidence="3 4">
    <name type="scientific">Paraglomus brasilianum</name>
    <dbReference type="NCBI Taxonomy" id="144538"/>
    <lineage>
        <taxon>Eukaryota</taxon>
        <taxon>Fungi</taxon>
        <taxon>Fungi incertae sedis</taxon>
        <taxon>Mucoromycota</taxon>
        <taxon>Glomeromycotina</taxon>
        <taxon>Glomeromycetes</taxon>
        <taxon>Paraglomerales</taxon>
        <taxon>Paraglomeraceae</taxon>
        <taxon>Paraglomus</taxon>
    </lineage>
</organism>
<dbReference type="InterPro" id="IPR012337">
    <property type="entry name" value="RNaseH-like_sf"/>
</dbReference>
<dbReference type="OrthoDB" id="5588663at2759"/>
<dbReference type="InterPro" id="IPR041336">
    <property type="entry name" value="DNApol_Exo"/>
</dbReference>
<dbReference type="EMBL" id="CAJVPI010000032">
    <property type="protein sequence ID" value="CAG8461829.1"/>
    <property type="molecule type" value="Genomic_DNA"/>
</dbReference>
<dbReference type="SUPFAM" id="SSF53098">
    <property type="entry name" value="Ribonuclease H-like"/>
    <property type="match status" value="1"/>
</dbReference>
<keyword evidence="4" id="KW-1185">Reference proteome</keyword>
<dbReference type="Gene3D" id="3.30.420.390">
    <property type="match status" value="2"/>
</dbReference>
<feature type="domain" description="DNA-directed DNA polymerase family A palm" evidence="2">
    <location>
        <begin position="644"/>
        <end position="895"/>
    </location>
</feature>
<protein>
    <recommendedName>
        <fullName evidence="1">Mitochondrial DNA polymerase catalytic subunit</fullName>
    </recommendedName>
</protein>
<evidence type="ECO:0000313" key="3">
    <source>
        <dbReference type="EMBL" id="CAG8461829.1"/>
    </source>
</evidence>
<dbReference type="GO" id="GO:0006264">
    <property type="term" value="P:mitochondrial DNA replication"/>
    <property type="evidence" value="ECO:0007669"/>
    <property type="project" value="TreeGrafter"/>
</dbReference>
<dbReference type="AlphaFoldDB" id="A0A9N8VPA6"/>
<gene>
    <name evidence="3" type="ORF">PBRASI_LOCUS626</name>
</gene>
<evidence type="ECO:0000313" key="4">
    <source>
        <dbReference type="Proteomes" id="UP000789739"/>
    </source>
</evidence>
<dbReference type="PANTHER" id="PTHR10267:SF0">
    <property type="entry name" value="DNA POLYMERASE SUBUNIT GAMMA-1"/>
    <property type="match status" value="1"/>
</dbReference>
<reference evidence="3" key="1">
    <citation type="submission" date="2021-06" db="EMBL/GenBank/DDBJ databases">
        <authorList>
            <person name="Kallberg Y."/>
            <person name="Tangrot J."/>
            <person name="Rosling A."/>
        </authorList>
    </citation>
    <scope>NUCLEOTIDE SEQUENCE</scope>
    <source>
        <strain evidence="3">BR232B</strain>
    </source>
</reference>
<dbReference type="SUPFAM" id="SSF56672">
    <property type="entry name" value="DNA/RNA polymerases"/>
    <property type="match status" value="1"/>
</dbReference>
<dbReference type="PRINTS" id="PR00867">
    <property type="entry name" value="DNAPOLG"/>
</dbReference>